<protein>
    <recommendedName>
        <fullName evidence="3">Membrane dipeptidase</fullName>
    </recommendedName>
</protein>
<reference evidence="1 2" key="1">
    <citation type="submission" date="2007-08" db="EMBL/GenBank/DDBJ databases">
        <authorList>
            <person name="Fulton L."/>
            <person name="Clifton S."/>
            <person name="Fulton B."/>
            <person name="Xu J."/>
            <person name="Minx P."/>
            <person name="Pepin K.H."/>
            <person name="Johnson M."/>
            <person name="Thiruvilangam P."/>
            <person name="Bhonagiri V."/>
            <person name="Nash W.E."/>
            <person name="Mardis E.R."/>
            <person name="Wilson R.K."/>
        </authorList>
    </citation>
    <scope>NUCLEOTIDE SEQUENCE [LARGE SCALE GENOMIC DNA]</scope>
    <source>
        <strain evidence="2">ATCC BAA-613 / DSM 15670 / CCUG 46953 / JCM 12243 / WAL 16351</strain>
    </source>
</reference>
<dbReference type="GO" id="GO:0070573">
    <property type="term" value="F:metallodipeptidase activity"/>
    <property type="evidence" value="ECO:0007669"/>
    <property type="project" value="InterPro"/>
</dbReference>
<dbReference type="eggNOG" id="COG2355">
    <property type="taxonomic scope" value="Bacteria"/>
</dbReference>
<dbReference type="AlphaFoldDB" id="A8RWX1"/>
<sequence length="354" mass="40340">MTEYFRLYRNKLGIPKNRKEDRDMKVVDMHCDTIAEIYKDHKKGGRQSILENQMMLDLKKMQAGDYGLQNFALYVNLEQAKGRPFEFCMELLDTFYQEMEAHEDIIGIVRSYEDISRNWEQGRMSALLTVEEGGTCQGKTAFLRDFYRLGVRMMTLTWNFPNELAFPNARIAEEDGTFRMAPDTEHGLTDTGIAFVEEMERLGMIIDISHLNDAGIWDVFRHTRNPFVASHSNARAMASHPRNLTDDMIRALAERGGVMGINYCTAFLRDFGPGEEQLSRISDMVEHMKHIRKIGGIGCIGLGSDFDGISGNLEMGDAGKLPMLAHAMEREGFTSSEIEAVFCKNVLRVYKEVL</sequence>
<dbReference type="InterPro" id="IPR032466">
    <property type="entry name" value="Metal_Hydrolase"/>
</dbReference>
<dbReference type="CDD" id="cd01301">
    <property type="entry name" value="rDP_like"/>
    <property type="match status" value="1"/>
</dbReference>
<dbReference type="InterPro" id="IPR008257">
    <property type="entry name" value="Pept_M19"/>
</dbReference>
<dbReference type="Pfam" id="PF01244">
    <property type="entry name" value="Peptidase_M19"/>
    <property type="match status" value="1"/>
</dbReference>
<evidence type="ECO:0000313" key="2">
    <source>
        <dbReference type="Proteomes" id="UP000005396"/>
    </source>
</evidence>
<dbReference type="SUPFAM" id="SSF51556">
    <property type="entry name" value="Metallo-dependent hydrolases"/>
    <property type="match status" value="1"/>
</dbReference>
<dbReference type="Gene3D" id="3.20.20.140">
    <property type="entry name" value="Metal-dependent hydrolases"/>
    <property type="match status" value="1"/>
</dbReference>
<dbReference type="PaxDb" id="411902-CLOBOL_04726"/>
<accession>A8RWX1</accession>
<comment type="caution">
    <text evidence="1">The sequence shown here is derived from an EMBL/GenBank/DDBJ whole genome shotgun (WGS) entry which is preliminary data.</text>
</comment>
<gene>
    <name evidence="1" type="ORF">CLOBOL_04726</name>
</gene>
<dbReference type="PROSITE" id="PS51365">
    <property type="entry name" value="RENAL_DIPEPTIDASE_2"/>
    <property type="match status" value="1"/>
</dbReference>
<dbReference type="Proteomes" id="UP000005396">
    <property type="component" value="Unassembled WGS sequence"/>
</dbReference>
<name>A8RWX1_ENTBW</name>
<dbReference type="PANTHER" id="PTHR10443">
    <property type="entry name" value="MICROSOMAL DIPEPTIDASE"/>
    <property type="match status" value="1"/>
</dbReference>
<dbReference type="HOGENOM" id="CLU_031404_2_1_9"/>
<evidence type="ECO:0008006" key="3">
    <source>
        <dbReference type="Google" id="ProtNLM"/>
    </source>
</evidence>
<proteinExistence type="predicted"/>
<dbReference type="EMBL" id="ABCC02000037">
    <property type="protein sequence ID" value="EDP15034.1"/>
    <property type="molecule type" value="Genomic_DNA"/>
</dbReference>
<evidence type="ECO:0000313" key="1">
    <source>
        <dbReference type="EMBL" id="EDP15034.1"/>
    </source>
</evidence>
<reference evidence="1 2" key="2">
    <citation type="submission" date="2007-09" db="EMBL/GenBank/DDBJ databases">
        <title>Draft genome sequence of Clostridium bolteae (ATCC BAA-613).</title>
        <authorList>
            <person name="Sudarsanam P."/>
            <person name="Ley R."/>
            <person name="Guruge J."/>
            <person name="Turnbaugh P.J."/>
            <person name="Mahowald M."/>
            <person name="Liep D."/>
            <person name="Gordon J."/>
        </authorList>
    </citation>
    <scope>NUCLEOTIDE SEQUENCE [LARGE SCALE GENOMIC DNA]</scope>
    <source>
        <strain evidence="2">ATCC BAA-613 / DSM 15670 / CCUG 46953 / JCM 12243 / WAL 16351</strain>
    </source>
</reference>
<organism evidence="1 2">
    <name type="scientific">Enterocloster bolteae (strain ATCC BAA-613 / DSM 15670 / CCUG 46953 / JCM 12243 / WAL 16351)</name>
    <name type="common">Clostridium bolteae</name>
    <dbReference type="NCBI Taxonomy" id="411902"/>
    <lineage>
        <taxon>Bacteria</taxon>
        <taxon>Bacillati</taxon>
        <taxon>Bacillota</taxon>
        <taxon>Clostridia</taxon>
        <taxon>Lachnospirales</taxon>
        <taxon>Lachnospiraceae</taxon>
        <taxon>Enterocloster</taxon>
    </lineage>
</organism>
<dbReference type="GO" id="GO:0006508">
    <property type="term" value="P:proteolysis"/>
    <property type="evidence" value="ECO:0007669"/>
    <property type="project" value="InterPro"/>
</dbReference>
<dbReference type="PANTHER" id="PTHR10443:SF12">
    <property type="entry name" value="DIPEPTIDASE"/>
    <property type="match status" value="1"/>
</dbReference>